<dbReference type="Proteomes" id="UP001595952">
    <property type="component" value="Unassembled WGS sequence"/>
</dbReference>
<dbReference type="Pfam" id="PF13649">
    <property type="entry name" value="Methyltransf_25"/>
    <property type="match status" value="1"/>
</dbReference>
<protein>
    <submittedName>
        <fullName evidence="5">Class I SAM-dependent methyltransferase</fullName>
        <ecNumber evidence="5">2.1.1.-</ecNumber>
    </submittedName>
</protein>
<dbReference type="EMBL" id="JBHSEI010000009">
    <property type="protein sequence ID" value="MFC4639201.1"/>
    <property type="molecule type" value="Genomic_DNA"/>
</dbReference>
<name>A0ABV9IC40_9DEIO</name>
<keyword evidence="1 5" id="KW-0489">Methyltransferase</keyword>
<dbReference type="InterPro" id="IPR041698">
    <property type="entry name" value="Methyltransf_25"/>
</dbReference>
<dbReference type="PANTHER" id="PTHR43591:SF24">
    <property type="entry name" value="2-METHOXY-6-POLYPRENYL-1,4-BENZOQUINOL METHYLASE, MITOCHONDRIAL"/>
    <property type="match status" value="1"/>
</dbReference>
<keyword evidence="2 5" id="KW-0808">Transferase</keyword>
<organism evidence="5 6">
    <name type="scientific">Deinococcus hohokamensis</name>
    <dbReference type="NCBI Taxonomy" id="309883"/>
    <lineage>
        <taxon>Bacteria</taxon>
        <taxon>Thermotogati</taxon>
        <taxon>Deinococcota</taxon>
        <taxon>Deinococci</taxon>
        <taxon>Deinococcales</taxon>
        <taxon>Deinococcaceae</taxon>
        <taxon>Deinococcus</taxon>
    </lineage>
</organism>
<evidence type="ECO:0000313" key="5">
    <source>
        <dbReference type="EMBL" id="MFC4639201.1"/>
    </source>
</evidence>
<dbReference type="CDD" id="cd02440">
    <property type="entry name" value="AdoMet_MTases"/>
    <property type="match status" value="1"/>
</dbReference>
<dbReference type="SUPFAM" id="SSF53335">
    <property type="entry name" value="S-adenosyl-L-methionine-dependent methyltransferases"/>
    <property type="match status" value="1"/>
</dbReference>
<evidence type="ECO:0000256" key="1">
    <source>
        <dbReference type="ARBA" id="ARBA00022603"/>
    </source>
</evidence>
<dbReference type="GO" id="GO:0008168">
    <property type="term" value="F:methyltransferase activity"/>
    <property type="evidence" value="ECO:0007669"/>
    <property type="project" value="UniProtKB-KW"/>
</dbReference>
<dbReference type="PROSITE" id="PS51608">
    <property type="entry name" value="SAM_MT_UBIE"/>
    <property type="match status" value="1"/>
</dbReference>
<evidence type="ECO:0000256" key="2">
    <source>
        <dbReference type="ARBA" id="ARBA00022679"/>
    </source>
</evidence>
<keyword evidence="3" id="KW-0949">S-adenosyl-L-methionine</keyword>
<feature type="domain" description="Methyltransferase" evidence="4">
    <location>
        <begin position="46"/>
        <end position="142"/>
    </location>
</feature>
<dbReference type="RefSeq" id="WP_380062202.1">
    <property type="nucleotide sequence ID" value="NZ_JBHSEI010000009.1"/>
</dbReference>
<comment type="caution">
    <text evidence="5">The sequence shown here is derived from an EMBL/GenBank/DDBJ whole genome shotgun (WGS) entry which is preliminary data.</text>
</comment>
<dbReference type="GO" id="GO:0032259">
    <property type="term" value="P:methylation"/>
    <property type="evidence" value="ECO:0007669"/>
    <property type="project" value="UniProtKB-KW"/>
</dbReference>
<dbReference type="Gene3D" id="3.40.50.150">
    <property type="entry name" value="Vaccinia Virus protein VP39"/>
    <property type="match status" value="1"/>
</dbReference>
<evidence type="ECO:0000256" key="3">
    <source>
        <dbReference type="ARBA" id="ARBA00022691"/>
    </source>
</evidence>
<reference evidence="6" key="1">
    <citation type="journal article" date="2019" name="Int. J. Syst. Evol. Microbiol.">
        <title>The Global Catalogue of Microorganisms (GCM) 10K type strain sequencing project: providing services to taxonomists for standard genome sequencing and annotation.</title>
        <authorList>
            <consortium name="The Broad Institute Genomics Platform"/>
            <consortium name="The Broad Institute Genome Sequencing Center for Infectious Disease"/>
            <person name="Wu L."/>
            <person name="Ma J."/>
        </authorList>
    </citation>
    <scope>NUCLEOTIDE SEQUENCE [LARGE SCALE GENOMIC DNA]</scope>
    <source>
        <strain evidence="6">CCUG 55995</strain>
    </source>
</reference>
<dbReference type="EC" id="2.1.1.-" evidence="5"/>
<dbReference type="InterPro" id="IPR029063">
    <property type="entry name" value="SAM-dependent_MTases_sf"/>
</dbReference>
<dbReference type="InterPro" id="IPR004033">
    <property type="entry name" value="UbiE/COQ5_MeTrFase"/>
</dbReference>
<proteinExistence type="predicted"/>
<keyword evidence="6" id="KW-1185">Reference proteome</keyword>
<gene>
    <name evidence="5" type="ORF">ACFO0D_12740</name>
</gene>
<dbReference type="PANTHER" id="PTHR43591">
    <property type="entry name" value="METHYLTRANSFERASE"/>
    <property type="match status" value="1"/>
</dbReference>
<sequence>MLPHERARRNAALFDRLAPSYDTLGFLTLAAQVFAAHVPVRTGDAVLEVAAGTGTVALALATRVGPGGEVVATDLAPQMVAWGQRRARAESSAPVRFEVADAGALPFPQARFDRVVCASGLFFMPDMTGALREWRRVLQPGGTVAFSSFGRGLLGELPGLWRETLAGAGLQPGSPPLGRIPSPEAARALLDEAGFEPTEVTRLDLSYTLPSPEARWADIEAGLEGAPLHDLGPGPKEAWRDAHLAQLRAAFSWPLTVPVPLIVASGRR</sequence>
<evidence type="ECO:0000313" key="6">
    <source>
        <dbReference type="Proteomes" id="UP001595952"/>
    </source>
</evidence>
<accession>A0ABV9IC40</accession>
<evidence type="ECO:0000259" key="4">
    <source>
        <dbReference type="Pfam" id="PF13649"/>
    </source>
</evidence>